<dbReference type="EMBL" id="CM047580">
    <property type="protein sequence ID" value="KAI9921587.1"/>
    <property type="molecule type" value="Genomic_DNA"/>
</dbReference>
<keyword evidence="2" id="KW-1185">Reference proteome</keyword>
<name>A0ACC0WSL5_9STRA</name>
<organism evidence="1 2">
    <name type="scientific">Peronosclerospora sorghi</name>
    <dbReference type="NCBI Taxonomy" id="230839"/>
    <lineage>
        <taxon>Eukaryota</taxon>
        <taxon>Sar</taxon>
        <taxon>Stramenopiles</taxon>
        <taxon>Oomycota</taxon>
        <taxon>Peronosporomycetes</taxon>
        <taxon>Peronosporales</taxon>
        <taxon>Peronosporaceae</taxon>
        <taxon>Peronosclerospora</taxon>
    </lineage>
</organism>
<evidence type="ECO:0000313" key="1">
    <source>
        <dbReference type="EMBL" id="KAI9921587.1"/>
    </source>
</evidence>
<reference evidence="1 2" key="1">
    <citation type="journal article" date="2022" name="bioRxiv">
        <title>The genome of the oomycete Peronosclerospora sorghi, a cosmopolitan pathogen of maize and sorghum, is inflated with dispersed pseudogenes.</title>
        <authorList>
            <person name="Fletcher K."/>
            <person name="Martin F."/>
            <person name="Isakeit T."/>
            <person name="Cavanaugh K."/>
            <person name="Magill C."/>
            <person name="Michelmore R."/>
        </authorList>
    </citation>
    <scope>NUCLEOTIDE SEQUENCE [LARGE SCALE GENOMIC DNA]</scope>
    <source>
        <strain evidence="1">P6</strain>
    </source>
</reference>
<accession>A0ACC0WSL5</accession>
<gene>
    <name evidence="1" type="ORF">PsorP6_001181</name>
</gene>
<comment type="caution">
    <text evidence="1">The sequence shown here is derived from an EMBL/GenBank/DDBJ whole genome shotgun (WGS) entry which is preliminary data.</text>
</comment>
<sequence length="164" mass="18564">MENHDFYKLLHKMPTLATLPNGTLGIEIVDDWKAMWKSDSRLDKYILPILSDLRFGLQNNGLNTRHNTFDVGRLVASNAIDQVHEHLDVFLFRGILAFNGEASVHDRLDPGIAVADVQRLIERGQRHDVVRGGLRYDQLILARRPVLAANSVSTTIPRFEPCDP</sequence>
<dbReference type="Proteomes" id="UP001163321">
    <property type="component" value="Chromosome 1"/>
</dbReference>
<evidence type="ECO:0000313" key="2">
    <source>
        <dbReference type="Proteomes" id="UP001163321"/>
    </source>
</evidence>
<proteinExistence type="predicted"/>
<protein>
    <submittedName>
        <fullName evidence="1">Uncharacterized protein</fullName>
    </submittedName>
</protein>